<sequence length="109" mass="12422">MPSNKKRLYIALYPSGVVDNEERKYHWAFILGPKDEKDDNVPGIRFHVKNTPGGAWVYEEVPLPNVKNTDGRGWYYVGKKAAEGRYQNAAELAKPRPTFDLLNNEEIAS</sequence>
<organism evidence="1 2">
    <name type="scientific">Trematosphaeria pertusa</name>
    <dbReference type="NCBI Taxonomy" id="390896"/>
    <lineage>
        <taxon>Eukaryota</taxon>
        <taxon>Fungi</taxon>
        <taxon>Dikarya</taxon>
        <taxon>Ascomycota</taxon>
        <taxon>Pezizomycotina</taxon>
        <taxon>Dothideomycetes</taxon>
        <taxon>Pleosporomycetidae</taxon>
        <taxon>Pleosporales</taxon>
        <taxon>Massarineae</taxon>
        <taxon>Trematosphaeriaceae</taxon>
        <taxon>Trematosphaeria</taxon>
    </lineage>
</organism>
<proteinExistence type="predicted"/>
<dbReference type="GeneID" id="54580644"/>
<dbReference type="RefSeq" id="XP_033676403.1">
    <property type="nucleotide sequence ID" value="XM_033827314.1"/>
</dbReference>
<dbReference type="OrthoDB" id="2679825at2759"/>
<gene>
    <name evidence="1" type="ORF">BU26DRAFT_511493</name>
</gene>
<reference evidence="1" key="1">
    <citation type="journal article" date="2020" name="Stud. Mycol.">
        <title>101 Dothideomycetes genomes: a test case for predicting lifestyles and emergence of pathogens.</title>
        <authorList>
            <person name="Haridas S."/>
            <person name="Albert R."/>
            <person name="Binder M."/>
            <person name="Bloem J."/>
            <person name="Labutti K."/>
            <person name="Salamov A."/>
            <person name="Andreopoulos B."/>
            <person name="Baker S."/>
            <person name="Barry K."/>
            <person name="Bills G."/>
            <person name="Bluhm B."/>
            <person name="Cannon C."/>
            <person name="Castanera R."/>
            <person name="Culley D."/>
            <person name="Daum C."/>
            <person name="Ezra D."/>
            <person name="Gonzalez J."/>
            <person name="Henrissat B."/>
            <person name="Kuo A."/>
            <person name="Liang C."/>
            <person name="Lipzen A."/>
            <person name="Lutzoni F."/>
            <person name="Magnuson J."/>
            <person name="Mondo S."/>
            <person name="Nolan M."/>
            <person name="Ohm R."/>
            <person name="Pangilinan J."/>
            <person name="Park H.-J."/>
            <person name="Ramirez L."/>
            <person name="Alfaro M."/>
            <person name="Sun H."/>
            <person name="Tritt A."/>
            <person name="Yoshinaga Y."/>
            <person name="Zwiers L.-H."/>
            <person name="Turgeon B."/>
            <person name="Goodwin S."/>
            <person name="Spatafora J."/>
            <person name="Crous P."/>
            <person name="Grigoriev I."/>
        </authorList>
    </citation>
    <scope>NUCLEOTIDE SEQUENCE</scope>
    <source>
        <strain evidence="1">CBS 122368</strain>
    </source>
</reference>
<evidence type="ECO:0000313" key="2">
    <source>
        <dbReference type="Proteomes" id="UP000800094"/>
    </source>
</evidence>
<keyword evidence="2" id="KW-1185">Reference proteome</keyword>
<dbReference type="Pfam" id="PF21858">
    <property type="entry name" value="DUF6914"/>
    <property type="match status" value="1"/>
</dbReference>
<accession>A0A6A6HU05</accession>
<dbReference type="InterPro" id="IPR054208">
    <property type="entry name" value="DUF6914"/>
</dbReference>
<dbReference type="EMBL" id="ML987212">
    <property type="protein sequence ID" value="KAF2241399.1"/>
    <property type="molecule type" value="Genomic_DNA"/>
</dbReference>
<protein>
    <submittedName>
        <fullName evidence="1">Uncharacterized protein</fullName>
    </submittedName>
</protein>
<evidence type="ECO:0000313" key="1">
    <source>
        <dbReference type="EMBL" id="KAF2241399.1"/>
    </source>
</evidence>
<name>A0A6A6HU05_9PLEO</name>
<dbReference type="Proteomes" id="UP000800094">
    <property type="component" value="Unassembled WGS sequence"/>
</dbReference>
<dbReference type="AlphaFoldDB" id="A0A6A6HU05"/>